<accession>A0A250VFV1</accession>
<dbReference type="SUPFAM" id="SSF51126">
    <property type="entry name" value="Pectin lyase-like"/>
    <property type="match status" value="1"/>
</dbReference>
<evidence type="ECO:0000259" key="1">
    <source>
        <dbReference type="Pfam" id="PF12708"/>
    </source>
</evidence>
<protein>
    <recommendedName>
        <fullName evidence="1">Rhamnogalacturonase A/B/Epimerase-like pectate lyase domain-containing protein</fullName>
    </recommendedName>
</protein>
<keyword evidence="3" id="KW-1185">Reference proteome</keyword>
<evidence type="ECO:0000313" key="2">
    <source>
        <dbReference type="EMBL" id="GAX52860.1"/>
    </source>
</evidence>
<dbReference type="InterPro" id="IPR024535">
    <property type="entry name" value="RHGA/B-epi-like_pectate_lyase"/>
</dbReference>
<dbReference type="Pfam" id="PF12708">
    <property type="entry name" value="Pect-lyase_RHGA_epim"/>
    <property type="match status" value="1"/>
</dbReference>
<reference evidence="3" key="1">
    <citation type="submission" date="2017-05" db="EMBL/GenBank/DDBJ databases">
        <title>Streptomyces olivochromogenes NBRC 3561 whole genome shotgun sequence.</title>
        <authorList>
            <person name="Dohra H."/>
            <person name="Kodani S."/>
        </authorList>
    </citation>
    <scope>NUCLEOTIDE SEQUENCE [LARGE SCALE GENOMIC DNA]</scope>
    <source>
        <strain evidence="3">NBRC 3561</strain>
    </source>
</reference>
<name>A0A250VFV1_STROL</name>
<dbReference type="Gene3D" id="2.160.20.10">
    <property type="entry name" value="Single-stranded right-handed beta-helix, Pectin lyase-like"/>
    <property type="match status" value="1"/>
</dbReference>
<dbReference type="AlphaFoldDB" id="A0A250VFV1"/>
<feature type="domain" description="Rhamnogalacturonase A/B/Epimerase-like pectate lyase" evidence="1">
    <location>
        <begin position="11"/>
        <end position="213"/>
    </location>
</feature>
<dbReference type="InterPro" id="IPR011050">
    <property type="entry name" value="Pectin_lyase_fold/virulence"/>
</dbReference>
<gene>
    <name evidence="2" type="ORF">SO3561_04379</name>
</gene>
<dbReference type="RefSeq" id="WP_067365553.1">
    <property type="nucleotide sequence ID" value="NZ_BDQI01000008.1"/>
</dbReference>
<proteinExistence type="predicted"/>
<dbReference type="Proteomes" id="UP000217446">
    <property type="component" value="Unassembled WGS sequence"/>
</dbReference>
<comment type="caution">
    <text evidence="2">The sequence shown here is derived from an EMBL/GenBank/DDBJ whole genome shotgun (WGS) entry which is preliminary data.</text>
</comment>
<dbReference type="InterPro" id="IPR012334">
    <property type="entry name" value="Pectin_lyas_fold"/>
</dbReference>
<dbReference type="STRING" id="1963.AQJ27_10930"/>
<sequence>MPYLVGFKTPQDFGAVGDGVTDDTAAFQAAVTAIGNTGGGVLFIPAATYALSAAINVPNEVSLLGQGQGASILNQTSTTANVLSYAATNLGNIQVEKLQILGPGSGTGKGLVMSANGGVNPVVSCAFRDLVIENMGGNGVDIAVLITSTFENVEVVTCGNHGFQLSGGGTSVAMLNCYANGCGSHGYNLAQMNYTSLNGCAADSCVTAYFLDTCNNVGLYSCGAEANSGNAYVVTGGVGNNLVSCFVAQNNAIGAYFTGSALSAFITGFRENAPTGSATASVKVDSGSRVLYGANTVVTATSLDVNGTSQVNGNEFYCAGNGGTSSFQLNRGATSNFATYQLLTNGVEEWVVGGLINDGTNDLHMQDAVNGKDVLIATQSATKPNLQLLSGTKAFGGGVGVVGLANASTVPSTTISGGLAFYGSGGQLAQANSQGLPQVLGGVVQSQTSTVTVANTVSATALTSFTFPANDVAAGTVYRLTGYGVYSTTGTPTLQFILYWGGTGGVALATIPAITTATLTSAPFWYDAEVTFRSTTSAFGALRLELGTSTTTDAISAFVNTPSASTTIVSNVTKSLVVGVTWGTASASNTISLLGGHVERIA</sequence>
<dbReference type="EMBL" id="BDQI01000008">
    <property type="protein sequence ID" value="GAX52860.1"/>
    <property type="molecule type" value="Genomic_DNA"/>
</dbReference>
<organism evidence="2 3">
    <name type="scientific">Streptomyces olivochromogenes</name>
    <dbReference type="NCBI Taxonomy" id="1963"/>
    <lineage>
        <taxon>Bacteria</taxon>
        <taxon>Bacillati</taxon>
        <taxon>Actinomycetota</taxon>
        <taxon>Actinomycetes</taxon>
        <taxon>Kitasatosporales</taxon>
        <taxon>Streptomycetaceae</taxon>
        <taxon>Streptomyces</taxon>
    </lineage>
</organism>
<evidence type="ECO:0000313" key="3">
    <source>
        <dbReference type="Proteomes" id="UP000217446"/>
    </source>
</evidence>